<dbReference type="Proteomes" id="UP000177082">
    <property type="component" value="Unassembled WGS sequence"/>
</dbReference>
<dbReference type="EMBL" id="MGHF01000005">
    <property type="protein sequence ID" value="OGM64499.1"/>
    <property type="molecule type" value="Genomic_DNA"/>
</dbReference>
<accession>A0A1F8BLF2</accession>
<evidence type="ECO:0000313" key="1">
    <source>
        <dbReference type="EMBL" id="OGM64499.1"/>
    </source>
</evidence>
<dbReference type="AlphaFoldDB" id="A0A1F8BLF2"/>
<sequence>MRKKPARLVFSVGIFISVTLILSFVLSKSYWNGETNFTIVSGGESGDVFIYTISPITPAIIVVKVPQDTEVDVSRGFGKLKIKNLWKLSKNEKIGGLLLQETLTKSFKIPVEAFVHEKGVGLLSTNLLTRLSILFSGFETNLTTGDKLRLFFYGFRVSRENRTVIDLGQYSAFLVKSKLKDGDEGYIISEDNLPPKLIGIYTDPVISRQNLNAVVKSSGNLKIKARILGKVLEILGPKLASFSDIVNDDLEEKSCIVLAKDSYTRKKIARVFGCEQKNGEPTGNFDVEVIVGKNLFL</sequence>
<evidence type="ECO:0008006" key="3">
    <source>
        <dbReference type="Google" id="ProtNLM"/>
    </source>
</evidence>
<dbReference type="STRING" id="1802519.A2961_02875"/>
<name>A0A1F8BLF2_9BACT</name>
<protein>
    <recommendedName>
        <fullName evidence="3">LytR/CpsA/Psr regulator C-terminal domain-containing protein</fullName>
    </recommendedName>
</protein>
<gene>
    <name evidence="1" type="ORF">A2961_02875</name>
</gene>
<comment type="caution">
    <text evidence="1">The sequence shown here is derived from an EMBL/GenBank/DDBJ whole genome shotgun (WGS) entry which is preliminary data.</text>
</comment>
<organism evidence="1 2">
    <name type="scientific">Candidatus Woesebacteria bacterium RIFCSPLOWO2_01_FULL_39_21</name>
    <dbReference type="NCBI Taxonomy" id="1802519"/>
    <lineage>
        <taxon>Bacteria</taxon>
        <taxon>Candidatus Woeseibacteriota</taxon>
    </lineage>
</organism>
<proteinExistence type="predicted"/>
<reference evidence="1 2" key="1">
    <citation type="journal article" date="2016" name="Nat. Commun.">
        <title>Thousands of microbial genomes shed light on interconnected biogeochemical processes in an aquifer system.</title>
        <authorList>
            <person name="Anantharaman K."/>
            <person name="Brown C.T."/>
            <person name="Hug L.A."/>
            <person name="Sharon I."/>
            <person name="Castelle C.J."/>
            <person name="Probst A.J."/>
            <person name="Thomas B.C."/>
            <person name="Singh A."/>
            <person name="Wilkins M.J."/>
            <person name="Karaoz U."/>
            <person name="Brodie E.L."/>
            <person name="Williams K.H."/>
            <person name="Hubbard S.S."/>
            <person name="Banfield J.F."/>
        </authorList>
    </citation>
    <scope>NUCLEOTIDE SEQUENCE [LARGE SCALE GENOMIC DNA]</scope>
</reference>
<evidence type="ECO:0000313" key="2">
    <source>
        <dbReference type="Proteomes" id="UP000177082"/>
    </source>
</evidence>